<feature type="region of interest" description="Disordered" evidence="1">
    <location>
        <begin position="223"/>
        <end position="245"/>
    </location>
</feature>
<sequence length="245" mass="27425">MHELGKFIQELMDASHMTQPELVRKSGLQRQHVHSLLKNETLGRMPEERTIAGLAKAFPHIGEGPFLTKAAISIGVPVDRLTVVEPDYAQLSNEALLGILRNRLERGGQKDAGTAEAEKTTAAIRSRRERFLRHNGDNPLIRTIESDLADAESTGDAAELERILDRLDALMLAEDHGELIDQFRRARFDIIHVDKDVIVQIRRGDQVPADLLQQLAAYQTGLASGREEQLRGQEKTGEENQDEEE</sequence>
<organism evidence="2 3">
    <name type="scientific">Enemella dayhoffiae</name>
    <dbReference type="NCBI Taxonomy" id="2016507"/>
    <lineage>
        <taxon>Bacteria</taxon>
        <taxon>Bacillati</taxon>
        <taxon>Actinomycetota</taxon>
        <taxon>Actinomycetes</taxon>
        <taxon>Propionibacteriales</taxon>
        <taxon>Propionibacteriaceae</taxon>
        <taxon>Enemella</taxon>
    </lineage>
</organism>
<dbReference type="EMBL" id="NMVQ01000047">
    <property type="protein sequence ID" value="OYO16605.1"/>
    <property type="molecule type" value="Genomic_DNA"/>
</dbReference>
<dbReference type="InterPro" id="IPR010982">
    <property type="entry name" value="Lambda_DNA-bd_dom_sf"/>
</dbReference>
<dbReference type="SUPFAM" id="SSF47413">
    <property type="entry name" value="lambda repressor-like DNA-binding domains"/>
    <property type="match status" value="1"/>
</dbReference>
<comment type="caution">
    <text evidence="2">The sequence shown here is derived from an EMBL/GenBank/DDBJ whole genome shotgun (WGS) entry which is preliminary data.</text>
</comment>
<accession>A0A255GLA3</accession>
<evidence type="ECO:0000313" key="3">
    <source>
        <dbReference type="Proteomes" id="UP000216311"/>
    </source>
</evidence>
<dbReference type="AlphaFoldDB" id="A0A255GLA3"/>
<keyword evidence="3" id="KW-1185">Reference proteome</keyword>
<dbReference type="Proteomes" id="UP000216311">
    <property type="component" value="Unassembled WGS sequence"/>
</dbReference>
<evidence type="ECO:0000256" key="1">
    <source>
        <dbReference type="SAM" id="MobiDB-lite"/>
    </source>
</evidence>
<proteinExistence type="predicted"/>
<protein>
    <submittedName>
        <fullName evidence="2">Uncharacterized protein</fullName>
    </submittedName>
</protein>
<gene>
    <name evidence="2" type="ORF">CGZ93_17750</name>
</gene>
<evidence type="ECO:0000313" key="2">
    <source>
        <dbReference type="EMBL" id="OYO16605.1"/>
    </source>
</evidence>
<dbReference type="GO" id="GO:0003677">
    <property type="term" value="F:DNA binding"/>
    <property type="evidence" value="ECO:0007669"/>
    <property type="project" value="InterPro"/>
</dbReference>
<name>A0A255GLA3_9ACTN</name>
<feature type="compositionally biased region" description="Basic and acidic residues" evidence="1">
    <location>
        <begin position="225"/>
        <end position="238"/>
    </location>
</feature>
<reference evidence="2 3" key="1">
    <citation type="submission" date="2017-07" db="EMBL/GenBank/DDBJ databases">
        <title>Draft whole genome sequences of clinical Proprionibacteriaceae strains.</title>
        <authorList>
            <person name="Bernier A.-M."/>
            <person name="Bernard K."/>
            <person name="Domingo M.-C."/>
        </authorList>
    </citation>
    <scope>NUCLEOTIDE SEQUENCE [LARGE SCALE GENOMIC DNA]</scope>
    <source>
        <strain evidence="2 3">NML 130396</strain>
    </source>
</reference>